<evidence type="ECO:0000259" key="12">
    <source>
        <dbReference type="PROSITE" id="PS50042"/>
    </source>
</evidence>
<keyword evidence="4 11" id="KW-0812">Transmembrane</keyword>
<feature type="transmembrane region" description="Helical" evidence="11">
    <location>
        <begin position="356"/>
        <end position="382"/>
    </location>
</feature>
<keyword evidence="9 11" id="KW-0472">Membrane</keyword>
<gene>
    <name evidence="13" type="primary">PLEST002015</name>
    <name evidence="13" type="ORF">PLESTB_001002700</name>
</gene>
<feature type="transmembrane region" description="Helical" evidence="11">
    <location>
        <begin position="439"/>
        <end position="463"/>
    </location>
</feature>
<evidence type="ECO:0000313" key="14">
    <source>
        <dbReference type="Proteomes" id="UP001165080"/>
    </source>
</evidence>
<evidence type="ECO:0000256" key="1">
    <source>
        <dbReference type="ARBA" id="ARBA00004141"/>
    </source>
</evidence>
<dbReference type="OrthoDB" id="426293at2759"/>
<proteinExistence type="inferred from homology"/>
<dbReference type="GO" id="GO:0005249">
    <property type="term" value="F:voltage-gated potassium channel activity"/>
    <property type="evidence" value="ECO:0007669"/>
    <property type="project" value="InterPro"/>
</dbReference>
<dbReference type="PANTHER" id="PTHR45743">
    <property type="entry name" value="POTASSIUM CHANNEL AKT1"/>
    <property type="match status" value="1"/>
</dbReference>
<evidence type="ECO:0000256" key="11">
    <source>
        <dbReference type="SAM" id="Phobius"/>
    </source>
</evidence>
<sequence length="1590" mass="163481">MLLPDATAPALGTHFADGCPNATPERPGAASSHLPDSDHVRGMDATADSISYDTDMDVHAAFSQPAKSWLPASLPAKPEVAWSFPLCPPLRGFTVDGVGPPPPPRQSLTCAHVMRNLALLAQHALLWIHNAAFKPPGTAEGGASPAALLSLVSRQVYVGLPTWDSHQQELADREAWGRGAPRRSLLGLPMLHPLCGAALGWSSAMLLFDLVFTAFWVPVNVAFCLDQYGRLEAACTRTDLAGGIIYLVNLLISFQVGVTLTCGYRSRVVLDGRDAARLYASTLSFWLDVLAVAPFAYLLVILGMGDSIGRHQTVSIVSLMRLVRLFRVASIIKQMYSSSSGGELQSSWVADHFSVTPIYMALLMYLAMVLVNLYSCLLLLIAHYEQRRGKTSWMASVTWQHVAARGAALRWYNAVYFSITVMTTTGYADFLPKSPMEQVVVSVMMLNGLLIFGAVVALIGSALRRSTETAQRLHDDRKQLTNLRQWLQEGEVDERVCRDVITFFAELSARRDGGRTESDIVFELPSHLRQKVSRHVVKGLLERCPPLRGLPDEVRELLASHCVPLELPTDHDLFRLGDDVEGEGEGGGGGGMWLLEEGVVCAHRKKEREEMPSDLAVPCLLGEGAILADIIPACSARMWTLRTERPCRIWQLREPALRAALQIYPSVTAHLMLYVRDQILAWLSGQEEREEEGWCELVQLLKRSFITGPLRDRSQDCYLALQLASLQDGTLTQLLAAWLEMSTSCDMTLKDPLDTADVNFGAAGSWPSRAAAAAAAAASHVRLITPAVTPEQFPVTPEPSVAAGRAFHAATAGSQSPHTGRANPPPTPPAFDHHSLATLAAGFGDGAVGTSGSGMCVDLPMPPPAAMMATEAEVAAAPPPPPPQLPSGQLSNSGLLPSVPTLTPAVGQAIFCIEPVRRSRSRSSSSSSDGGSGGGGGALSEGGTAPRSALRRAYSNSTSGATAAAAAVTAAAYGPPLSVLAAADAPRGTDRMRASAPNLTFELAAAAPPPPPAQTPAANLSPLTALAASRSLFGGVPPFVDGAAAAQPPPAGLVVAGGGGGGPLQTPAAAPTHAASSRLPRMGSYDSGGSPHAGGKSAHWDGDGSASRWLAVPPEAALAGGRWPSSAAAAGPSLPRPSTPGWRRASFDAGSGGGGGSGQHVLVRPTSPGPMSPPASPRYVWYGSSGAAAAAAAVRVTPMSPLGPGGYSHEFEAAVTAAVAAGTASPAPSGAPPQAAATELVRQVSTGRSTFIQKIFLAAGVKLQPQGRPSEVPVAGTAGTTAHTAGPFQPQGPTILAPACAFCGCATCAYCARPIVPQGAAAAVRQLEPSARSDPAAAAGGSGGGAAADASGLHLAPPPSGSGVSEAPAALRATSGSRGASFSHQAGTSRQASGVSFGGGVSRQGSGALHLASGEYAGLASGTSATRLPPMAPALTTSSPRSPVGRLRPDRGALGASSLSRGAGGGIQKVHPQLTAYPSAPTRLRSGSGINGVWGCGGGGGRTRLGLGEASRGGSGLVTIRSGDVRSGGGGSGAALSPGAALAAAAAAVSGQVEMAAAADEGEAAAEAAEGRRRSRAEELLPLSGTMRLI</sequence>
<dbReference type="SUPFAM" id="SSF51206">
    <property type="entry name" value="cAMP-binding domain-like"/>
    <property type="match status" value="1"/>
</dbReference>
<comment type="similarity">
    <text evidence="2">Belongs to the potassium channel family. Plant (TC 1.A.1.4) subfamily.</text>
</comment>
<dbReference type="PANTHER" id="PTHR45743:SF2">
    <property type="entry name" value="POTASSIUM CHANNEL AKT1"/>
    <property type="match status" value="1"/>
</dbReference>
<dbReference type="InterPro" id="IPR018490">
    <property type="entry name" value="cNMP-bd_dom_sf"/>
</dbReference>
<evidence type="ECO:0000256" key="5">
    <source>
        <dbReference type="ARBA" id="ARBA00022826"/>
    </source>
</evidence>
<dbReference type="Proteomes" id="UP001165080">
    <property type="component" value="Unassembled WGS sequence"/>
</dbReference>
<evidence type="ECO:0000256" key="7">
    <source>
        <dbReference type="ARBA" id="ARBA00022989"/>
    </source>
</evidence>
<feature type="compositionally biased region" description="Low complexity" evidence="10">
    <location>
        <begin position="1452"/>
        <end position="1461"/>
    </location>
</feature>
<accession>A0A9W6BPK5</accession>
<keyword evidence="5" id="KW-0630">Potassium</keyword>
<feature type="region of interest" description="Disordered" evidence="10">
    <location>
        <begin position="1333"/>
        <end position="1399"/>
    </location>
</feature>
<keyword evidence="3" id="KW-0813">Transport</keyword>
<keyword evidence="5" id="KW-0631">Potassium channel</keyword>
<feature type="compositionally biased region" description="Low complexity" evidence="10">
    <location>
        <begin position="1124"/>
        <end position="1133"/>
    </location>
</feature>
<evidence type="ECO:0000256" key="8">
    <source>
        <dbReference type="ARBA" id="ARBA00023065"/>
    </source>
</evidence>
<keyword evidence="14" id="KW-1185">Reference proteome</keyword>
<feature type="region of interest" description="Disordered" evidence="10">
    <location>
        <begin position="1427"/>
        <end position="1472"/>
    </location>
</feature>
<dbReference type="SUPFAM" id="SSF81324">
    <property type="entry name" value="Voltage-gated potassium channels"/>
    <property type="match status" value="1"/>
</dbReference>
<feature type="region of interest" description="Disordered" evidence="10">
    <location>
        <begin position="1120"/>
        <end position="1173"/>
    </location>
</feature>
<evidence type="ECO:0000256" key="2">
    <source>
        <dbReference type="ARBA" id="ARBA00007929"/>
    </source>
</evidence>
<name>A0A9W6BPK5_9CHLO</name>
<dbReference type="PROSITE" id="PS50042">
    <property type="entry name" value="CNMP_BINDING_3"/>
    <property type="match status" value="1"/>
</dbReference>
<evidence type="ECO:0000256" key="10">
    <source>
        <dbReference type="SAM" id="MobiDB-lite"/>
    </source>
</evidence>
<dbReference type="CDD" id="cd00038">
    <property type="entry name" value="CAP_ED"/>
    <property type="match status" value="1"/>
</dbReference>
<feature type="region of interest" description="Disordered" evidence="10">
    <location>
        <begin position="917"/>
        <end position="953"/>
    </location>
</feature>
<protein>
    <recommendedName>
        <fullName evidence="12">Cyclic nucleotide-binding domain-containing protein</fullName>
    </recommendedName>
</protein>
<feature type="compositionally biased region" description="Low complexity" evidence="10">
    <location>
        <begin position="1064"/>
        <end position="1077"/>
    </location>
</feature>
<keyword evidence="5" id="KW-0633">Potassium transport</keyword>
<dbReference type="InterPro" id="IPR005821">
    <property type="entry name" value="Ion_trans_dom"/>
</dbReference>
<evidence type="ECO:0000256" key="9">
    <source>
        <dbReference type="ARBA" id="ARBA00023136"/>
    </source>
</evidence>
<keyword evidence="6" id="KW-0407">Ion channel</keyword>
<evidence type="ECO:0000256" key="3">
    <source>
        <dbReference type="ARBA" id="ARBA00022448"/>
    </source>
</evidence>
<dbReference type="Gene3D" id="2.60.120.10">
    <property type="entry name" value="Jelly Rolls"/>
    <property type="match status" value="1"/>
</dbReference>
<comment type="subcellular location">
    <subcellularLocation>
        <location evidence="1">Membrane</location>
        <topology evidence="1">Multi-pass membrane protein</topology>
    </subcellularLocation>
</comment>
<feature type="compositionally biased region" description="Polar residues" evidence="10">
    <location>
        <begin position="1374"/>
        <end position="1394"/>
    </location>
</feature>
<dbReference type="EMBL" id="BRXU01000013">
    <property type="protein sequence ID" value="GLC55580.1"/>
    <property type="molecule type" value="Genomic_DNA"/>
</dbReference>
<feature type="domain" description="Cyclic nucleotide-binding" evidence="12">
    <location>
        <begin position="585"/>
        <end position="661"/>
    </location>
</feature>
<dbReference type="Pfam" id="PF00520">
    <property type="entry name" value="Ion_trans"/>
    <property type="match status" value="1"/>
</dbReference>
<feature type="region of interest" description="Disordered" evidence="10">
    <location>
        <begin position="872"/>
        <end position="896"/>
    </location>
</feature>
<feature type="transmembrane region" description="Helical" evidence="11">
    <location>
        <begin position="278"/>
        <end position="302"/>
    </location>
</feature>
<dbReference type="InterPro" id="IPR014710">
    <property type="entry name" value="RmlC-like_jellyroll"/>
</dbReference>
<feature type="compositionally biased region" description="Gly residues" evidence="10">
    <location>
        <begin position="930"/>
        <end position="940"/>
    </location>
</feature>
<feature type="compositionally biased region" description="Polar residues" evidence="10">
    <location>
        <begin position="886"/>
        <end position="895"/>
    </location>
</feature>
<reference evidence="13 14" key="1">
    <citation type="journal article" date="2023" name="Commun. Biol.">
        <title>Reorganization of the ancestral sex-determining regions during the evolution of trioecy in Pleodorina starrii.</title>
        <authorList>
            <person name="Takahashi K."/>
            <person name="Suzuki S."/>
            <person name="Kawai-Toyooka H."/>
            <person name="Yamamoto K."/>
            <person name="Hamaji T."/>
            <person name="Ootsuki R."/>
            <person name="Yamaguchi H."/>
            <person name="Kawachi M."/>
            <person name="Higashiyama T."/>
            <person name="Nozaki H."/>
        </authorList>
    </citation>
    <scope>NUCLEOTIDE SEQUENCE [LARGE SCALE GENOMIC DNA]</scope>
    <source>
        <strain evidence="13 14">NIES-4479</strain>
    </source>
</reference>
<keyword evidence="6" id="KW-0851">Voltage-gated channel</keyword>
<dbReference type="Gene3D" id="1.10.287.70">
    <property type="match status" value="1"/>
</dbReference>
<feature type="transmembrane region" description="Helical" evidence="11">
    <location>
        <begin position="240"/>
        <end position="258"/>
    </location>
</feature>
<organism evidence="13 14">
    <name type="scientific">Pleodorina starrii</name>
    <dbReference type="NCBI Taxonomy" id="330485"/>
    <lineage>
        <taxon>Eukaryota</taxon>
        <taxon>Viridiplantae</taxon>
        <taxon>Chlorophyta</taxon>
        <taxon>core chlorophytes</taxon>
        <taxon>Chlorophyceae</taxon>
        <taxon>CS clade</taxon>
        <taxon>Chlamydomonadales</taxon>
        <taxon>Volvocaceae</taxon>
        <taxon>Pleodorina</taxon>
    </lineage>
</organism>
<keyword evidence="8" id="KW-0406">Ion transport</keyword>
<dbReference type="InterPro" id="IPR000595">
    <property type="entry name" value="cNMP-bd_dom"/>
</dbReference>
<feature type="region of interest" description="Disordered" evidence="10">
    <location>
        <begin position="1054"/>
        <end position="1107"/>
    </location>
</feature>
<evidence type="ECO:0000256" key="6">
    <source>
        <dbReference type="ARBA" id="ARBA00022882"/>
    </source>
</evidence>
<dbReference type="InterPro" id="IPR045319">
    <property type="entry name" value="KAT/AKT"/>
</dbReference>
<dbReference type="GO" id="GO:0034702">
    <property type="term" value="C:monoatomic ion channel complex"/>
    <property type="evidence" value="ECO:0007669"/>
    <property type="project" value="UniProtKB-KW"/>
</dbReference>
<comment type="caution">
    <text evidence="13">The sequence shown here is derived from an EMBL/GenBank/DDBJ whole genome shotgun (WGS) entry which is preliminary data.</text>
</comment>
<feature type="region of interest" description="Disordered" evidence="10">
    <location>
        <begin position="810"/>
        <end position="829"/>
    </location>
</feature>
<evidence type="ECO:0000313" key="13">
    <source>
        <dbReference type="EMBL" id="GLC55580.1"/>
    </source>
</evidence>
<keyword evidence="7 11" id="KW-1133">Transmembrane helix</keyword>
<feature type="region of interest" description="Disordered" evidence="10">
    <location>
        <begin position="14"/>
        <end position="42"/>
    </location>
</feature>
<evidence type="ECO:0000256" key="4">
    <source>
        <dbReference type="ARBA" id="ARBA00022692"/>
    </source>
</evidence>